<feature type="site" description="Important for substrate specificity" evidence="6">
    <location>
        <position position="153"/>
    </location>
</feature>
<dbReference type="PANTHER" id="PTHR43213">
    <property type="entry name" value="BIFUNCTIONAL DTTP/UTP PYROPHOSPHATASE/METHYLTRANSFERASE PROTEIN-RELATED"/>
    <property type="match status" value="1"/>
</dbReference>
<dbReference type="GO" id="GO:0005737">
    <property type="term" value="C:cytoplasm"/>
    <property type="evidence" value="ECO:0007669"/>
    <property type="project" value="UniProtKB-SubCell"/>
</dbReference>
<dbReference type="PANTHER" id="PTHR43213:SF5">
    <property type="entry name" value="BIFUNCTIONAL DTTP_UTP PYROPHOSPHATASE_METHYLTRANSFERASE PROTEIN-RELATED"/>
    <property type="match status" value="1"/>
</dbReference>
<keyword evidence="5 6" id="KW-0546">Nucleotide metabolism</keyword>
<dbReference type="FunFam" id="3.90.950.10:FF:000004">
    <property type="entry name" value="dTTP/UTP pyrophosphatase"/>
    <property type="match status" value="1"/>
</dbReference>
<dbReference type="InterPro" id="IPR029001">
    <property type="entry name" value="ITPase-like_fam"/>
</dbReference>
<dbReference type="Pfam" id="PF02545">
    <property type="entry name" value="Maf"/>
    <property type="match status" value="1"/>
</dbReference>
<evidence type="ECO:0000256" key="4">
    <source>
        <dbReference type="ARBA" id="ARBA00022801"/>
    </source>
</evidence>
<dbReference type="NCBIfam" id="TIGR00172">
    <property type="entry name" value="maf"/>
    <property type="match status" value="1"/>
</dbReference>
<dbReference type="AlphaFoldDB" id="A0A1B8H461"/>
<dbReference type="GO" id="GO:0036221">
    <property type="term" value="F:UTP diphosphatase activity"/>
    <property type="evidence" value="ECO:0007669"/>
    <property type="project" value="RHEA"/>
</dbReference>
<feature type="site" description="Important for substrate specificity" evidence="6">
    <location>
        <position position="71"/>
    </location>
</feature>
<dbReference type="GO" id="GO:0036218">
    <property type="term" value="F:dTTP diphosphatase activity"/>
    <property type="evidence" value="ECO:0007669"/>
    <property type="project" value="RHEA"/>
</dbReference>
<comment type="catalytic activity">
    <reaction evidence="6">
        <text>UTP + H2O = UMP + diphosphate + H(+)</text>
        <dbReference type="Rhea" id="RHEA:29395"/>
        <dbReference type="ChEBI" id="CHEBI:15377"/>
        <dbReference type="ChEBI" id="CHEBI:15378"/>
        <dbReference type="ChEBI" id="CHEBI:33019"/>
        <dbReference type="ChEBI" id="CHEBI:46398"/>
        <dbReference type="ChEBI" id="CHEBI:57865"/>
        <dbReference type="EC" id="3.6.1.9"/>
    </reaction>
</comment>
<keyword evidence="4 6" id="KW-0378">Hydrolase</keyword>
<proteinExistence type="inferred from homology"/>
<evidence type="ECO:0000256" key="3">
    <source>
        <dbReference type="ARBA" id="ARBA00022490"/>
    </source>
</evidence>
<evidence type="ECO:0000256" key="2">
    <source>
        <dbReference type="ARBA" id="ARBA00004496"/>
    </source>
</evidence>
<evidence type="ECO:0000256" key="5">
    <source>
        <dbReference type="ARBA" id="ARBA00023080"/>
    </source>
</evidence>
<protein>
    <recommendedName>
        <fullName evidence="6">dTTP/UTP pyrophosphatase</fullName>
        <shortName evidence="6">dTTPase/UTPase</shortName>
        <ecNumber evidence="6">3.6.1.9</ecNumber>
    </recommendedName>
    <alternativeName>
        <fullName evidence="6">Nucleoside triphosphate pyrophosphatase</fullName>
    </alternativeName>
    <alternativeName>
        <fullName evidence="6">Nucleotide pyrophosphatase</fullName>
        <shortName evidence="6">Nucleotide PPase</shortName>
    </alternativeName>
</protein>
<feature type="site" description="Important for substrate specificity" evidence="6">
    <location>
        <position position="12"/>
    </location>
</feature>
<comment type="subcellular location">
    <subcellularLocation>
        <location evidence="2 6">Cytoplasm</location>
    </subcellularLocation>
</comment>
<dbReference type="Gene3D" id="3.90.950.10">
    <property type="match status" value="1"/>
</dbReference>
<comment type="caution">
    <text evidence="6">Lacks conserved residue(s) required for the propagation of feature annotation.</text>
</comment>
<dbReference type="PIRSF" id="PIRSF006305">
    <property type="entry name" value="Maf"/>
    <property type="match status" value="1"/>
</dbReference>
<dbReference type="STRING" id="368603.AYY16_10430"/>
<name>A0A1B8H461_9GAMM</name>
<evidence type="ECO:0000313" key="8">
    <source>
        <dbReference type="Proteomes" id="UP000092247"/>
    </source>
</evidence>
<reference evidence="7 8" key="1">
    <citation type="submission" date="2016-06" db="EMBL/GenBank/DDBJ databases">
        <authorList>
            <person name="Kjaerup R.B."/>
            <person name="Dalgaard T.S."/>
            <person name="Juul-Madsen H.R."/>
        </authorList>
    </citation>
    <scope>NUCLEOTIDE SEQUENCE [LARGE SCALE GENOMIC DNA]</scope>
    <source>
        <strain evidence="7 8">GCSL-Mp3</strain>
    </source>
</reference>
<dbReference type="EC" id="3.6.1.9" evidence="6"/>
<evidence type="ECO:0000256" key="1">
    <source>
        <dbReference type="ARBA" id="ARBA00001968"/>
    </source>
</evidence>
<dbReference type="InterPro" id="IPR003697">
    <property type="entry name" value="Maf-like"/>
</dbReference>
<keyword evidence="3 6" id="KW-0963">Cytoplasm</keyword>
<comment type="catalytic activity">
    <reaction evidence="6">
        <text>dTTP + H2O = dTMP + diphosphate + H(+)</text>
        <dbReference type="Rhea" id="RHEA:28534"/>
        <dbReference type="ChEBI" id="CHEBI:15377"/>
        <dbReference type="ChEBI" id="CHEBI:15378"/>
        <dbReference type="ChEBI" id="CHEBI:33019"/>
        <dbReference type="ChEBI" id="CHEBI:37568"/>
        <dbReference type="ChEBI" id="CHEBI:63528"/>
        <dbReference type="EC" id="3.6.1.9"/>
    </reaction>
</comment>
<accession>A0A1B8H461</accession>
<dbReference type="GO" id="GO:0009117">
    <property type="term" value="P:nucleotide metabolic process"/>
    <property type="evidence" value="ECO:0007669"/>
    <property type="project" value="UniProtKB-KW"/>
</dbReference>
<comment type="function">
    <text evidence="6">Nucleoside triphosphate pyrophosphatase that hydrolyzes dTTP and UTP. May have a dual role in cell division arrest and in preventing the incorporation of modified nucleotides into cellular nucleic acids.</text>
</comment>
<dbReference type="SUPFAM" id="SSF52972">
    <property type="entry name" value="ITPase-like"/>
    <property type="match status" value="1"/>
</dbReference>
<feature type="active site" description="Proton acceptor" evidence="6">
    <location>
        <position position="70"/>
    </location>
</feature>
<sequence length="203" mass="22290">MLPIYLASTSPRRRELIKLLNVQCEILSPCIDEIRLSGESAPAYAERLAREKSQAGVLLATEDRPVIGSDTIVVLDGEVLEKPRDEAHAFAMLSALSGHTHQVMTAVAVSDRFRTLSTLIVTDVTFRRLSDCEIKEYIQSGEPMDKAGAYGIQGLGGRYVRKINGSYHAVVGLPLVETEELIKRYTETLNGTVPAHLDGKEIP</sequence>
<organism evidence="7 8">
    <name type="scientific">Morganella psychrotolerans</name>
    <dbReference type="NCBI Taxonomy" id="368603"/>
    <lineage>
        <taxon>Bacteria</taxon>
        <taxon>Pseudomonadati</taxon>
        <taxon>Pseudomonadota</taxon>
        <taxon>Gammaproteobacteria</taxon>
        <taxon>Enterobacterales</taxon>
        <taxon>Morganellaceae</taxon>
        <taxon>Morganella</taxon>
    </lineage>
</organism>
<gene>
    <name evidence="7" type="ORF">AYY17_09820</name>
</gene>
<dbReference type="HAMAP" id="MF_00528">
    <property type="entry name" value="Maf"/>
    <property type="match status" value="1"/>
</dbReference>
<comment type="cofactor">
    <cofactor evidence="1 6">
        <name>a divalent metal cation</name>
        <dbReference type="ChEBI" id="CHEBI:60240"/>
    </cofactor>
</comment>
<evidence type="ECO:0000256" key="6">
    <source>
        <dbReference type="HAMAP-Rule" id="MF_00528"/>
    </source>
</evidence>
<dbReference type="EMBL" id="LZEX01000042">
    <property type="protein sequence ID" value="OBU03845.1"/>
    <property type="molecule type" value="Genomic_DNA"/>
</dbReference>
<dbReference type="Proteomes" id="UP000092247">
    <property type="component" value="Unassembled WGS sequence"/>
</dbReference>
<comment type="similarity">
    <text evidence="6">Belongs to the Maf family. YhdE subfamily.</text>
</comment>
<evidence type="ECO:0000313" key="7">
    <source>
        <dbReference type="EMBL" id="OBU03845.1"/>
    </source>
</evidence>
<dbReference type="RefSeq" id="WP_067425440.1">
    <property type="nucleotide sequence ID" value="NZ_LZEX01000042.1"/>
</dbReference>
<comment type="caution">
    <text evidence="7">The sequence shown here is derived from an EMBL/GenBank/DDBJ whole genome shotgun (WGS) entry which is preliminary data.</text>
</comment>
<dbReference type="CDD" id="cd00555">
    <property type="entry name" value="Maf"/>
    <property type="match status" value="1"/>
</dbReference>